<dbReference type="Proteomes" id="UP000015104">
    <property type="component" value="Unassembled WGS sequence"/>
</dbReference>
<sequence length="444" mass="51491">MRQRNEFKQIMAAKVRSVLSKQKSFFQNKYSFEIPDSKEFDETVCNKIRQTERLTILFQIVRNGLNQSDSVEVNAFGFRRYNWMDWLITVSCLLTVIRCGILGRNTNDSVSIYLGDPLFRVKDGHVLLLWISVAVLVMYLFREWLLFLEAKGKFKVLSVWSLCCNGFNPVDLQMNELNTKRFRFTIYLVSLTIYWIMLIIPLFCTLLSFSLVLSNPLMYQNPKWAFFALLWSPTFSFSLAITFFAIMGFGWYIMCSLYFHLYRLRDLIDCADILLNNSKHGLFVEKDVQLFCSKVIQNLNNFEVTSRKLRYVLLSYFFVISSGSDFDLFLGTIIRVYDSLFCNLLAIGGFSVLLSVGIFGLIFGSFITQLDRLTSRLHQLSCRNKLSMQSVSKVSEIMDRAAGPYNGLKIGDFVTLEKRFFLRFIAENISILMLFTVNVGPLLH</sequence>
<feature type="transmembrane region" description="Helical" evidence="1">
    <location>
        <begin position="124"/>
        <end position="141"/>
    </location>
</feature>
<reference evidence="2" key="2">
    <citation type="submission" date="2016-04" db="UniProtKB">
        <authorList>
            <consortium name="EnsemblMetazoa"/>
        </authorList>
    </citation>
    <scope>IDENTIFICATION</scope>
</reference>
<accession>A0A158P593</accession>
<keyword evidence="1" id="KW-1133">Transmembrane helix</keyword>
<keyword evidence="1" id="KW-0812">Transmembrane</keyword>
<evidence type="ECO:0008006" key="4">
    <source>
        <dbReference type="Google" id="ProtNLM"/>
    </source>
</evidence>
<feature type="transmembrane region" description="Helical" evidence="1">
    <location>
        <begin position="224"/>
        <end position="253"/>
    </location>
</feature>
<proteinExistence type="predicted"/>
<reference evidence="3" key="1">
    <citation type="submission" date="2011-08" db="EMBL/GenBank/DDBJ databases">
        <authorList>
            <person name="Rombauts S."/>
        </authorList>
    </citation>
    <scope>NUCLEOTIDE SEQUENCE</scope>
    <source>
        <strain evidence="3">London</strain>
    </source>
</reference>
<keyword evidence="3" id="KW-1185">Reference proteome</keyword>
<feature type="transmembrane region" description="Helical" evidence="1">
    <location>
        <begin position="184"/>
        <end position="212"/>
    </location>
</feature>
<keyword evidence="1" id="KW-0472">Membrane</keyword>
<dbReference type="EMBL" id="CAEY01000313">
    <property type="status" value="NOT_ANNOTATED_CDS"/>
    <property type="molecule type" value="Genomic_DNA"/>
</dbReference>
<protein>
    <recommendedName>
        <fullName evidence="4">Gustatory receptor</fullName>
    </recommendedName>
</protein>
<evidence type="ECO:0000313" key="2">
    <source>
        <dbReference type="EnsemblMetazoa" id="tetur17g04090.1"/>
    </source>
</evidence>
<evidence type="ECO:0000313" key="3">
    <source>
        <dbReference type="Proteomes" id="UP000015104"/>
    </source>
</evidence>
<feature type="transmembrane region" description="Helical" evidence="1">
    <location>
        <begin position="311"/>
        <end position="337"/>
    </location>
</feature>
<dbReference type="EnsemblMetazoa" id="tetur17g04090.1">
    <property type="protein sequence ID" value="tetur17g04090.1"/>
    <property type="gene ID" value="tetur17g04090"/>
</dbReference>
<feature type="transmembrane region" description="Helical" evidence="1">
    <location>
        <begin position="343"/>
        <end position="367"/>
    </location>
</feature>
<feature type="transmembrane region" description="Helical" evidence="1">
    <location>
        <begin position="420"/>
        <end position="443"/>
    </location>
</feature>
<name>A0A158P593_TETUR</name>
<dbReference type="AlphaFoldDB" id="A0A158P593"/>
<evidence type="ECO:0000256" key="1">
    <source>
        <dbReference type="SAM" id="Phobius"/>
    </source>
</evidence>
<organism evidence="2 3">
    <name type="scientific">Tetranychus urticae</name>
    <name type="common">Two-spotted spider mite</name>
    <dbReference type="NCBI Taxonomy" id="32264"/>
    <lineage>
        <taxon>Eukaryota</taxon>
        <taxon>Metazoa</taxon>
        <taxon>Ecdysozoa</taxon>
        <taxon>Arthropoda</taxon>
        <taxon>Chelicerata</taxon>
        <taxon>Arachnida</taxon>
        <taxon>Acari</taxon>
        <taxon>Acariformes</taxon>
        <taxon>Trombidiformes</taxon>
        <taxon>Prostigmata</taxon>
        <taxon>Eleutherengona</taxon>
        <taxon>Raphignathae</taxon>
        <taxon>Tetranychoidea</taxon>
        <taxon>Tetranychidae</taxon>
        <taxon>Tetranychus</taxon>
    </lineage>
</organism>
<feature type="transmembrane region" description="Helical" evidence="1">
    <location>
        <begin position="86"/>
        <end position="104"/>
    </location>
</feature>